<dbReference type="EMBL" id="GHES01038657">
    <property type="protein sequence ID" value="MPA69216.1"/>
    <property type="molecule type" value="Transcribed_RNA"/>
</dbReference>
<dbReference type="InterPro" id="IPR035513">
    <property type="entry name" value="Invertase/methylesterase_inhib"/>
</dbReference>
<dbReference type="InterPro" id="IPR006501">
    <property type="entry name" value="Pectinesterase_inhib_dom"/>
</dbReference>
<dbReference type="NCBIfam" id="TIGR01614">
    <property type="entry name" value="PME_inhib"/>
    <property type="match status" value="1"/>
</dbReference>
<evidence type="ECO:0000313" key="3">
    <source>
        <dbReference type="EMBL" id="MPA69216.1"/>
    </source>
</evidence>
<dbReference type="SUPFAM" id="SSF101148">
    <property type="entry name" value="Plant invertase/pectin methylesterase inhibitor"/>
    <property type="match status" value="1"/>
</dbReference>
<dbReference type="Pfam" id="PF04043">
    <property type="entry name" value="PMEI"/>
    <property type="match status" value="1"/>
</dbReference>
<feature type="signal peptide" evidence="1">
    <location>
        <begin position="1"/>
        <end position="27"/>
    </location>
</feature>
<feature type="domain" description="Pectinesterase inhibitor" evidence="2">
    <location>
        <begin position="32"/>
        <end position="164"/>
    </location>
</feature>
<organism evidence="3">
    <name type="scientific">Davidia involucrata</name>
    <name type="common">Dove tree</name>
    <dbReference type="NCBI Taxonomy" id="16924"/>
    <lineage>
        <taxon>Eukaryota</taxon>
        <taxon>Viridiplantae</taxon>
        <taxon>Streptophyta</taxon>
        <taxon>Embryophyta</taxon>
        <taxon>Tracheophyta</taxon>
        <taxon>Spermatophyta</taxon>
        <taxon>Magnoliopsida</taxon>
        <taxon>eudicotyledons</taxon>
        <taxon>Gunneridae</taxon>
        <taxon>Pentapetalae</taxon>
        <taxon>asterids</taxon>
        <taxon>Cornales</taxon>
        <taxon>Nyssaceae</taxon>
        <taxon>Davidia</taxon>
    </lineage>
</organism>
<evidence type="ECO:0000259" key="2">
    <source>
        <dbReference type="Pfam" id="PF04043"/>
    </source>
</evidence>
<dbReference type="GO" id="GO:0004857">
    <property type="term" value="F:enzyme inhibitor activity"/>
    <property type="evidence" value="ECO:0007669"/>
    <property type="project" value="InterPro"/>
</dbReference>
<accession>A0A5B7BM76</accession>
<reference evidence="3" key="1">
    <citation type="submission" date="2019-08" db="EMBL/GenBank/DDBJ databases">
        <title>Reference gene set and small RNA set construction with multiple tissues from Davidia involucrata Baill.</title>
        <authorList>
            <person name="Yang H."/>
            <person name="Zhou C."/>
            <person name="Li G."/>
            <person name="Wang J."/>
            <person name="Gao P."/>
            <person name="Wang M."/>
            <person name="Wang R."/>
            <person name="Zhao Y."/>
        </authorList>
    </citation>
    <scope>NUCLEOTIDE SEQUENCE</scope>
    <source>
        <tissue evidence="3">Mixed with DoveR01_LX</tissue>
    </source>
</reference>
<gene>
    <name evidence="3" type="ORF">Din_038657</name>
</gene>
<keyword evidence="1" id="KW-0732">Signal</keyword>
<feature type="chain" id="PRO_5022886058" description="Pectinesterase inhibitor domain-containing protein" evidence="1">
    <location>
        <begin position="28"/>
        <end position="174"/>
    </location>
</feature>
<protein>
    <recommendedName>
        <fullName evidence="2">Pectinesterase inhibitor domain-containing protein</fullName>
    </recommendedName>
</protein>
<name>A0A5B7BM76_DAVIN</name>
<sequence>MGFRNNFSISLLFLATVALFLAGGAEARFRGINPFCRAADYKLLCNAMVKGATNLDEATENAIRSTLNVAQYLLSSIDLIKSAVADLEPVTRDSLMDTCHSNFEDFVDELTGALEDLKGKDKGSLMTKLSACTLSDCTDSFDQFGALFPLTKVTNALRRYLSNTAAVVQQTRGE</sequence>
<dbReference type="AlphaFoldDB" id="A0A5B7BM76"/>
<evidence type="ECO:0000256" key="1">
    <source>
        <dbReference type="SAM" id="SignalP"/>
    </source>
</evidence>
<proteinExistence type="predicted"/>
<dbReference type="Gene3D" id="1.20.140.40">
    <property type="entry name" value="Invertase/pectin methylesterase inhibitor family protein"/>
    <property type="match status" value="1"/>
</dbReference>